<evidence type="ECO:0000256" key="1">
    <source>
        <dbReference type="ARBA" id="ARBA00022614"/>
    </source>
</evidence>
<dbReference type="Gene3D" id="3.80.10.10">
    <property type="entry name" value="Ribonuclease Inhibitor"/>
    <property type="match status" value="1"/>
</dbReference>
<dbReference type="InterPro" id="IPR032675">
    <property type="entry name" value="LRR_dom_sf"/>
</dbReference>
<name>A0AAE1Z808_SCHME</name>
<evidence type="ECO:0000256" key="2">
    <source>
        <dbReference type="ARBA" id="ARBA00022737"/>
    </source>
</evidence>
<dbReference type="SMART" id="SM00369">
    <property type="entry name" value="LRR_TYP"/>
    <property type="match status" value="2"/>
</dbReference>
<evidence type="ECO:0000313" key="4">
    <source>
        <dbReference type="Proteomes" id="UP001292079"/>
    </source>
</evidence>
<reference evidence="3" key="1">
    <citation type="submission" date="2022-04" db="EMBL/GenBank/DDBJ databases">
        <authorList>
            <person name="Xu L."/>
            <person name="Lv Z."/>
        </authorList>
    </citation>
    <scope>NUCLEOTIDE SEQUENCE</scope>
    <source>
        <strain evidence="3">LV_2022a</strain>
    </source>
</reference>
<evidence type="ECO:0000313" key="3">
    <source>
        <dbReference type="EMBL" id="KAK4469068.1"/>
    </source>
</evidence>
<keyword evidence="1" id="KW-0433">Leucine-rich repeat</keyword>
<dbReference type="SUPFAM" id="SSF52058">
    <property type="entry name" value="L domain-like"/>
    <property type="match status" value="1"/>
</dbReference>
<dbReference type="Proteomes" id="UP001292079">
    <property type="component" value="Unassembled WGS sequence"/>
</dbReference>
<gene>
    <name evidence="3" type="ORF">MN116_006657</name>
</gene>
<accession>A0AAE1Z808</accession>
<comment type="caution">
    <text evidence="3">The sequence shown here is derived from an EMBL/GenBank/DDBJ whole genome shotgun (WGS) entry which is preliminary data.</text>
</comment>
<keyword evidence="4" id="KW-1185">Reference proteome</keyword>
<dbReference type="EMBL" id="JALJAT010000005">
    <property type="protein sequence ID" value="KAK4469068.1"/>
    <property type="molecule type" value="Genomic_DNA"/>
</dbReference>
<keyword evidence="2" id="KW-0677">Repeat</keyword>
<sequence length="146" mass="17262">MNDPVKYLVNYLNSPTINSNEKIQLNKFLNAFLCRLNDFIYTYKLHHSNCLSLNRWFLLTDMNLSNIQLKLMPNENVFSNLPNLQRLWLCNNQIETLNNCLIKCYSLIELRLNSNQLHSIHKQLYKLHCLEILDLSLNHLSNLLVS</sequence>
<dbReference type="AlphaFoldDB" id="A0AAE1Z808"/>
<reference evidence="3" key="2">
    <citation type="journal article" date="2023" name="Infect Dis Poverty">
        <title>Chromosome-scale genome of the human blood fluke Schistosoma mekongi and its implications for public health.</title>
        <authorList>
            <person name="Zhou M."/>
            <person name="Xu L."/>
            <person name="Xu D."/>
            <person name="Chen W."/>
            <person name="Khan J."/>
            <person name="Hu Y."/>
            <person name="Huang H."/>
            <person name="Wei H."/>
            <person name="Zhang Y."/>
            <person name="Chusongsang P."/>
            <person name="Tanasarnprasert K."/>
            <person name="Hu X."/>
            <person name="Limpanont Y."/>
            <person name="Lv Z."/>
        </authorList>
    </citation>
    <scope>NUCLEOTIDE SEQUENCE</scope>
    <source>
        <strain evidence="3">LV_2022a</strain>
    </source>
</reference>
<protein>
    <submittedName>
        <fullName evidence="3">Uncharacterized protein</fullName>
    </submittedName>
</protein>
<proteinExistence type="predicted"/>
<organism evidence="3 4">
    <name type="scientific">Schistosoma mekongi</name>
    <name type="common">Parasitic worm</name>
    <dbReference type="NCBI Taxonomy" id="38744"/>
    <lineage>
        <taxon>Eukaryota</taxon>
        <taxon>Metazoa</taxon>
        <taxon>Spiralia</taxon>
        <taxon>Lophotrochozoa</taxon>
        <taxon>Platyhelminthes</taxon>
        <taxon>Trematoda</taxon>
        <taxon>Digenea</taxon>
        <taxon>Strigeidida</taxon>
        <taxon>Schistosomatoidea</taxon>
        <taxon>Schistosomatidae</taxon>
        <taxon>Schistosoma</taxon>
    </lineage>
</organism>
<dbReference type="InterPro" id="IPR003591">
    <property type="entry name" value="Leu-rich_rpt_typical-subtyp"/>
</dbReference>